<comment type="caution">
    <text evidence="2">The sequence shown here is derived from an EMBL/GenBank/DDBJ whole genome shotgun (WGS) entry which is preliminary data.</text>
</comment>
<evidence type="ECO:0000313" key="2">
    <source>
        <dbReference type="EMBL" id="KAI1903232.1"/>
    </source>
</evidence>
<keyword evidence="3" id="KW-1185">Reference proteome</keyword>
<dbReference type="AlphaFoldDB" id="A0A8T3E1W5"/>
<organism evidence="2 3">
    <name type="scientific">Albula goreensis</name>
    <dbReference type="NCBI Taxonomy" id="1534307"/>
    <lineage>
        <taxon>Eukaryota</taxon>
        <taxon>Metazoa</taxon>
        <taxon>Chordata</taxon>
        <taxon>Craniata</taxon>
        <taxon>Vertebrata</taxon>
        <taxon>Euteleostomi</taxon>
        <taxon>Actinopterygii</taxon>
        <taxon>Neopterygii</taxon>
        <taxon>Teleostei</taxon>
        <taxon>Albuliformes</taxon>
        <taxon>Albulidae</taxon>
        <taxon>Albula</taxon>
    </lineage>
</organism>
<sequence length="244" mass="26264">MLLPSAGHHHYRTVSSSKARAVLVISSLSVRLLRKLDLSHIVLYCIATAMGRGLPQSVPGGVADLLRRTGGTKYCSSKEQETSSHPAHIEGSPQLPLQRLRDQRVVKVLDDGAGRPGDRHQGCKAREHEGDPGGQHDTSFDPGVVQAVGALGTHQEYEEAQAGQHDGDDHQAPGCLQVWGQVQQGIVDLTLHLPCALINAVHPQALPEDLRNHNVGPNEGRHPPHRQGTDYDGAHKTNHGHGDA</sequence>
<reference evidence="2" key="1">
    <citation type="submission" date="2021-01" db="EMBL/GenBank/DDBJ databases">
        <authorList>
            <person name="Zahm M."/>
            <person name="Roques C."/>
            <person name="Cabau C."/>
            <person name="Klopp C."/>
            <person name="Donnadieu C."/>
            <person name="Jouanno E."/>
            <person name="Lampietro C."/>
            <person name="Louis A."/>
            <person name="Herpin A."/>
            <person name="Echchiki A."/>
            <person name="Berthelot C."/>
            <person name="Parey E."/>
            <person name="Roest-Crollius H."/>
            <person name="Braasch I."/>
            <person name="Postlethwait J."/>
            <person name="Bobe J."/>
            <person name="Montfort J."/>
            <person name="Bouchez O."/>
            <person name="Begum T."/>
            <person name="Mejri S."/>
            <person name="Adams A."/>
            <person name="Chen W.-J."/>
            <person name="Guiguen Y."/>
        </authorList>
    </citation>
    <scope>NUCLEOTIDE SEQUENCE</scope>
    <source>
        <tissue evidence="2">Blood</tissue>
    </source>
</reference>
<feature type="compositionally biased region" description="Basic and acidic residues" evidence="1">
    <location>
        <begin position="110"/>
        <end position="131"/>
    </location>
</feature>
<evidence type="ECO:0000313" key="3">
    <source>
        <dbReference type="Proteomes" id="UP000829720"/>
    </source>
</evidence>
<dbReference type="Proteomes" id="UP000829720">
    <property type="component" value="Unassembled WGS sequence"/>
</dbReference>
<dbReference type="OrthoDB" id="10673144at2759"/>
<feature type="region of interest" description="Disordered" evidence="1">
    <location>
        <begin position="110"/>
        <end position="142"/>
    </location>
</feature>
<dbReference type="EMBL" id="JAERUA010000002">
    <property type="protein sequence ID" value="KAI1903232.1"/>
    <property type="molecule type" value="Genomic_DNA"/>
</dbReference>
<name>A0A8T3E1W5_9TELE</name>
<protein>
    <submittedName>
        <fullName evidence="2">Uncharacterized protein</fullName>
    </submittedName>
</protein>
<proteinExistence type="predicted"/>
<feature type="region of interest" description="Disordered" evidence="1">
    <location>
        <begin position="209"/>
        <end position="244"/>
    </location>
</feature>
<gene>
    <name evidence="2" type="ORF">AGOR_G00025100</name>
</gene>
<evidence type="ECO:0000256" key="1">
    <source>
        <dbReference type="SAM" id="MobiDB-lite"/>
    </source>
</evidence>
<feature type="compositionally biased region" description="Basic and acidic residues" evidence="1">
    <location>
        <begin position="219"/>
        <end position="244"/>
    </location>
</feature>
<accession>A0A8T3E1W5</accession>